<reference evidence="2 3" key="1">
    <citation type="submission" date="2016-04" db="EMBL/GenBank/DDBJ databases">
        <title>A degradative enzymes factory behind the ericoid mycorrhizal symbiosis.</title>
        <authorList>
            <consortium name="DOE Joint Genome Institute"/>
            <person name="Martino E."/>
            <person name="Morin E."/>
            <person name="Grelet G."/>
            <person name="Kuo A."/>
            <person name="Kohler A."/>
            <person name="Daghino S."/>
            <person name="Barry K."/>
            <person name="Choi C."/>
            <person name="Cichocki N."/>
            <person name="Clum A."/>
            <person name="Copeland A."/>
            <person name="Hainaut M."/>
            <person name="Haridas S."/>
            <person name="Labutti K."/>
            <person name="Lindquist E."/>
            <person name="Lipzen A."/>
            <person name="Khouja H.-R."/>
            <person name="Murat C."/>
            <person name="Ohm R."/>
            <person name="Olson A."/>
            <person name="Spatafora J."/>
            <person name="Veneault-Fourrey C."/>
            <person name="Henrissat B."/>
            <person name="Grigoriev I."/>
            <person name="Martin F."/>
            <person name="Perotto S."/>
        </authorList>
    </citation>
    <scope>NUCLEOTIDE SEQUENCE [LARGE SCALE GENOMIC DNA]</scope>
    <source>
        <strain evidence="2 3">F</strain>
    </source>
</reference>
<organism evidence="2 3">
    <name type="scientific">Hyaloscypha variabilis (strain UAMH 11265 / GT02V1 / F)</name>
    <name type="common">Meliniomyces variabilis</name>
    <dbReference type="NCBI Taxonomy" id="1149755"/>
    <lineage>
        <taxon>Eukaryota</taxon>
        <taxon>Fungi</taxon>
        <taxon>Dikarya</taxon>
        <taxon>Ascomycota</taxon>
        <taxon>Pezizomycotina</taxon>
        <taxon>Leotiomycetes</taxon>
        <taxon>Helotiales</taxon>
        <taxon>Hyaloscyphaceae</taxon>
        <taxon>Hyaloscypha</taxon>
        <taxon>Hyaloscypha variabilis</taxon>
    </lineage>
</organism>
<dbReference type="AlphaFoldDB" id="A0A2J6S0U5"/>
<dbReference type="Proteomes" id="UP000235786">
    <property type="component" value="Unassembled WGS sequence"/>
</dbReference>
<feature type="compositionally biased region" description="Polar residues" evidence="1">
    <location>
        <begin position="1"/>
        <end position="11"/>
    </location>
</feature>
<name>A0A2J6S0U5_HYAVF</name>
<protein>
    <submittedName>
        <fullName evidence="2">Uncharacterized protein</fullName>
    </submittedName>
</protein>
<accession>A0A2J6S0U5</accession>
<feature type="compositionally biased region" description="Polar residues" evidence="1">
    <location>
        <begin position="20"/>
        <end position="49"/>
    </location>
</feature>
<keyword evidence="3" id="KW-1185">Reference proteome</keyword>
<evidence type="ECO:0000313" key="3">
    <source>
        <dbReference type="Proteomes" id="UP000235786"/>
    </source>
</evidence>
<sequence>MGDSSFFTISSEGDDLQPELSCSSPNGSASSLPPESNSAPSVSVESATSHPPLRHGLRAVTWEDSNGLTF</sequence>
<evidence type="ECO:0000313" key="2">
    <source>
        <dbReference type="EMBL" id="PMD44394.1"/>
    </source>
</evidence>
<evidence type="ECO:0000256" key="1">
    <source>
        <dbReference type="SAM" id="MobiDB-lite"/>
    </source>
</evidence>
<gene>
    <name evidence="2" type="ORF">L207DRAFT_630737</name>
</gene>
<feature type="region of interest" description="Disordered" evidence="1">
    <location>
        <begin position="1"/>
        <end position="70"/>
    </location>
</feature>
<proteinExistence type="predicted"/>
<dbReference type="EMBL" id="KZ613941">
    <property type="protein sequence ID" value="PMD44394.1"/>
    <property type="molecule type" value="Genomic_DNA"/>
</dbReference>